<sequence>MPASEETRAKTATKRGVHLRGHVVNERVQFWFAKAGLVSDGRPVTSPGLRAGGATDPAENGATDQELEEADR</sequence>
<comment type="caution">
    <text evidence="2">The sequence shown here is derived from an EMBL/GenBank/DDBJ whole genome shotgun (WGS) entry which is preliminary data.</text>
</comment>
<protein>
    <submittedName>
        <fullName evidence="2">Uncharacterized protein</fullName>
    </submittedName>
</protein>
<organism evidence="2 3">
    <name type="scientific">Streptomyces thermoalcalitolerans</name>
    <dbReference type="NCBI Taxonomy" id="65605"/>
    <lineage>
        <taxon>Bacteria</taxon>
        <taxon>Bacillati</taxon>
        <taxon>Actinomycetota</taxon>
        <taxon>Actinomycetes</taxon>
        <taxon>Kitasatosporales</taxon>
        <taxon>Streptomycetaceae</taxon>
        <taxon>Streptomyces</taxon>
    </lineage>
</organism>
<reference evidence="2 3" key="1">
    <citation type="journal article" date="2019" name="Int. J. Syst. Evol. Microbiol.">
        <title>The Global Catalogue of Microorganisms (GCM) 10K type strain sequencing project: providing services to taxonomists for standard genome sequencing and annotation.</title>
        <authorList>
            <consortium name="The Broad Institute Genomics Platform"/>
            <consortium name="The Broad Institute Genome Sequencing Center for Infectious Disease"/>
            <person name="Wu L."/>
            <person name="Ma J."/>
        </authorList>
    </citation>
    <scope>NUCLEOTIDE SEQUENCE [LARGE SCALE GENOMIC DNA]</scope>
    <source>
        <strain evidence="2 3">JCM 10673</strain>
    </source>
</reference>
<evidence type="ECO:0000256" key="1">
    <source>
        <dbReference type="SAM" id="MobiDB-lite"/>
    </source>
</evidence>
<dbReference type="Proteomes" id="UP001501005">
    <property type="component" value="Unassembled WGS sequence"/>
</dbReference>
<keyword evidence="3" id="KW-1185">Reference proteome</keyword>
<feature type="region of interest" description="Disordered" evidence="1">
    <location>
        <begin position="40"/>
        <end position="72"/>
    </location>
</feature>
<name>A0ABN1NQ63_9ACTN</name>
<evidence type="ECO:0000313" key="2">
    <source>
        <dbReference type="EMBL" id="GAA0914228.1"/>
    </source>
</evidence>
<gene>
    <name evidence="2" type="ORF">GCM10009549_28490</name>
</gene>
<accession>A0ABN1NQ63</accession>
<dbReference type="EMBL" id="BAAAHG010000019">
    <property type="protein sequence ID" value="GAA0914228.1"/>
    <property type="molecule type" value="Genomic_DNA"/>
</dbReference>
<evidence type="ECO:0000313" key="3">
    <source>
        <dbReference type="Proteomes" id="UP001501005"/>
    </source>
</evidence>
<proteinExistence type="predicted"/>